<accession>A0ABR8TMK7</accession>
<dbReference type="SUPFAM" id="SSF55874">
    <property type="entry name" value="ATPase domain of HSP90 chaperone/DNA topoisomerase II/histidine kinase"/>
    <property type="match status" value="1"/>
</dbReference>
<dbReference type="RefSeq" id="WP_251835761.1">
    <property type="nucleotide sequence ID" value="NZ_JACSQG010000002.1"/>
</dbReference>
<keyword evidence="6" id="KW-0902">Two-component regulatory system</keyword>
<protein>
    <recommendedName>
        <fullName evidence="2">histidine kinase</fullName>
        <ecNumber evidence="2">2.7.13.3</ecNumber>
    </recommendedName>
</protein>
<feature type="transmembrane region" description="Helical" evidence="9">
    <location>
        <begin position="21"/>
        <end position="43"/>
    </location>
</feature>
<feature type="modified residue" description="4-aspartylphosphate" evidence="7">
    <location>
        <position position="811"/>
    </location>
</feature>
<comment type="caution">
    <text evidence="12">The sequence shown here is derived from an EMBL/GenBank/DDBJ whole genome shotgun (WGS) entry which is preliminary data.</text>
</comment>
<dbReference type="Gene3D" id="1.10.287.130">
    <property type="match status" value="1"/>
</dbReference>
<evidence type="ECO:0000256" key="2">
    <source>
        <dbReference type="ARBA" id="ARBA00012438"/>
    </source>
</evidence>
<evidence type="ECO:0000313" key="13">
    <source>
        <dbReference type="Proteomes" id="UP000611945"/>
    </source>
</evidence>
<dbReference type="InterPro" id="IPR001789">
    <property type="entry name" value="Sig_transdc_resp-reg_receiver"/>
</dbReference>
<evidence type="ECO:0000259" key="11">
    <source>
        <dbReference type="PROSITE" id="PS50110"/>
    </source>
</evidence>
<dbReference type="InterPro" id="IPR004358">
    <property type="entry name" value="Sig_transdc_His_kin-like_C"/>
</dbReference>
<dbReference type="InterPro" id="IPR003661">
    <property type="entry name" value="HisK_dim/P_dom"/>
</dbReference>
<evidence type="ECO:0000256" key="1">
    <source>
        <dbReference type="ARBA" id="ARBA00000085"/>
    </source>
</evidence>
<dbReference type="PROSITE" id="PS50110">
    <property type="entry name" value="RESPONSE_REGULATORY"/>
    <property type="match status" value="3"/>
</dbReference>
<dbReference type="SMART" id="SM00065">
    <property type="entry name" value="GAF"/>
    <property type="match status" value="1"/>
</dbReference>
<dbReference type="SUPFAM" id="SSF55781">
    <property type="entry name" value="GAF domain-like"/>
    <property type="match status" value="1"/>
</dbReference>
<dbReference type="Proteomes" id="UP000611945">
    <property type="component" value="Unassembled WGS sequence"/>
</dbReference>
<dbReference type="InterPro" id="IPR029016">
    <property type="entry name" value="GAF-like_dom_sf"/>
</dbReference>
<dbReference type="SUPFAM" id="SSF52172">
    <property type="entry name" value="CheY-like"/>
    <property type="match status" value="3"/>
</dbReference>
<evidence type="ECO:0000256" key="9">
    <source>
        <dbReference type="SAM" id="Phobius"/>
    </source>
</evidence>
<evidence type="ECO:0000256" key="3">
    <source>
        <dbReference type="ARBA" id="ARBA00022553"/>
    </source>
</evidence>
<evidence type="ECO:0000256" key="8">
    <source>
        <dbReference type="SAM" id="MobiDB-lite"/>
    </source>
</evidence>
<comment type="catalytic activity">
    <reaction evidence="1">
        <text>ATP + protein L-histidine = ADP + protein N-phospho-L-histidine.</text>
        <dbReference type="EC" id="2.7.13.3"/>
    </reaction>
</comment>
<evidence type="ECO:0000313" key="12">
    <source>
        <dbReference type="EMBL" id="MBD7976998.1"/>
    </source>
</evidence>
<dbReference type="Gene3D" id="3.40.50.2300">
    <property type="match status" value="3"/>
</dbReference>
<dbReference type="Pfam" id="PF00072">
    <property type="entry name" value="Response_reg"/>
    <property type="match status" value="3"/>
</dbReference>
<dbReference type="InterPro" id="IPR003594">
    <property type="entry name" value="HATPase_dom"/>
</dbReference>
<evidence type="ECO:0000256" key="4">
    <source>
        <dbReference type="ARBA" id="ARBA00022679"/>
    </source>
</evidence>
<dbReference type="SMART" id="SM00448">
    <property type="entry name" value="REC"/>
    <property type="match status" value="3"/>
</dbReference>
<keyword evidence="9" id="KW-1133">Transmembrane helix</keyword>
<gene>
    <name evidence="12" type="ORF">H9642_07310</name>
</gene>
<keyword evidence="5" id="KW-0418">Kinase</keyword>
<evidence type="ECO:0000256" key="6">
    <source>
        <dbReference type="ARBA" id="ARBA00023012"/>
    </source>
</evidence>
<dbReference type="InterPro" id="IPR036097">
    <property type="entry name" value="HisK_dim/P_sf"/>
</dbReference>
<dbReference type="Pfam" id="PF05227">
    <property type="entry name" value="CHASE3"/>
    <property type="match status" value="1"/>
</dbReference>
<sequence length="1153" mass="130035">MSKKSSPRDELHFRRLLARNLALPLGLGFVSSAFFVAVIYYLLSVYQWGDRVERGIAQGHEALRLVIDMETGMRGFLLTNDERFLEPFREAGKRYRDNMTSLRVLFKDTPLQMRRLERIEQNHQRWLAFAERMFALYQNNDPGYMSELQRLEGKALTDEIRQQFAELLAHERQLRMTRSTQAERVSVLGVSGFILVILLLSALIAWLGRRELLRLATTYREALQVQADHSEQLRQQAWLRGGRVQLGEALIGQNSFTELGTQALAFFARYLDMAVGALYVHRGGRLQRVATYAFDAAQADGRASLRLGEGLVGEVARERRMRLLENLPDDYLQVSSAIGQGRLRTALIVPLEDNRELHGVLELGFLRSLRERDQELLGVLSGVLGSALAAMDYRQRLQEALAGSQRLNEELHHRQEELRASNQELEEHARALKESQASLEAQQAELEQSNEQLAEQAQMLERNRDQLNVRNHDLQQAQCLLEARAEELQRASRYKSEFLANMSHELRTPLNSSLILAKLLSDNPQGNLTAEQVKYADSIHAAGKDLLLLINDILDLSKVEAGKLDLRLEPVNLARLAETLCGLFAPLAEQKGLQFEVRCASDLPISVTTDGQRLEQVLKNLLSNACKFTEQGKVLLSIERDGDQHLRFAVTDTGPGIEASQQLLIFEAFRQGEGPRPQGGTGLGLSISRELARLLQGELSLVSEPGHGSCFTLRLPLVRQSVTLPEPQAGGDSLRTVAPQLPWLPASVFPDDRQQPRGRERCVLVIEDEPLFAQILYELAHELNYRCLVAQGAAEGQAMARTYRPDAILLDMRLPDRPGLSVLERLKHDPLTRHIPVHVVSVEDRKEVAEQMGAVGYAQKPVSREELKAVFARLEARMAQQVKRVLLVEHDAVQRDSVIRLIADDDIEIHAVARGEEALQRLREQSFDCMIVDLDMPDIDGGELLARMAGEELYSFPPVIVYTGRELSHDEEAQLLRYSRSIIIKGARSPERLLDEVTLFLHKVEADMPAERQKILRQVRNRDKAFEGRTILVADDDVRNIFALTSALEHKGATVQIARNGREAVDKVTADTGIDLVLMDIMMPEMDGYEATAQIRRDPRFARLPIIVVTAKAMKNDQERCLQAGANDYLAKPIDLDRLFSLIRVWLPRVEAG</sequence>
<dbReference type="InterPro" id="IPR005467">
    <property type="entry name" value="His_kinase_dom"/>
</dbReference>
<proteinExistence type="predicted"/>
<dbReference type="CDD" id="cd16922">
    <property type="entry name" value="HATPase_EvgS-ArcB-TorS-like"/>
    <property type="match status" value="1"/>
</dbReference>
<keyword evidence="13" id="KW-1185">Reference proteome</keyword>
<dbReference type="CDD" id="cd17546">
    <property type="entry name" value="REC_hyHK_CKI1_RcsC-like"/>
    <property type="match status" value="1"/>
</dbReference>
<dbReference type="Gene3D" id="3.30.450.40">
    <property type="match status" value="1"/>
</dbReference>
<dbReference type="InterPro" id="IPR007891">
    <property type="entry name" value="CHASE3"/>
</dbReference>
<dbReference type="Pfam" id="PF00512">
    <property type="entry name" value="HisKA"/>
    <property type="match status" value="1"/>
</dbReference>
<organism evidence="12 13">
    <name type="scientific">Serpens gallinarum</name>
    <dbReference type="NCBI Taxonomy" id="2763075"/>
    <lineage>
        <taxon>Bacteria</taxon>
        <taxon>Pseudomonadati</taxon>
        <taxon>Pseudomonadota</taxon>
        <taxon>Gammaproteobacteria</taxon>
        <taxon>Pseudomonadales</taxon>
        <taxon>Pseudomonadaceae</taxon>
        <taxon>Pseudomonas</taxon>
    </lineage>
</organism>
<reference evidence="12 13" key="1">
    <citation type="submission" date="2020-08" db="EMBL/GenBank/DDBJ databases">
        <title>A Genomic Blueprint of the Chicken Gut Microbiome.</title>
        <authorList>
            <person name="Gilroy R."/>
            <person name="Ravi A."/>
            <person name="Getino M."/>
            <person name="Pursley I."/>
            <person name="Horton D.L."/>
            <person name="Alikhan N.-F."/>
            <person name="Baker D."/>
            <person name="Gharbi K."/>
            <person name="Hall N."/>
            <person name="Watson M."/>
            <person name="Adriaenssens E.M."/>
            <person name="Foster-Nyarko E."/>
            <person name="Jarju S."/>
            <person name="Secka A."/>
            <person name="Antonio M."/>
            <person name="Oren A."/>
            <person name="Chaudhuri R."/>
            <person name="La Ragione R.M."/>
            <person name="Hildebrand F."/>
            <person name="Pallen M.J."/>
        </authorList>
    </citation>
    <scope>NUCLEOTIDE SEQUENCE [LARGE SCALE GENOMIC DNA]</scope>
    <source>
        <strain evidence="12 13">Sa2CUA2</strain>
    </source>
</reference>
<name>A0ABR8TMK7_9PSED</name>
<dbReference type="EC" id="2.7.13.3" evidence="2"/>
<evidence type="ECO:0000256" key="7">
    <source>
        <dbReference type="PROSITE-ProRule" id="PRU00169"/>
    </source>
</evidence>
<dbReference type="PROSITE" id="PS50109">
    <property type="entry name" value="HIS_KIN"/>
    <property type="match status" value="1"/>
</dbReference>
<dbReference type="CDD" id="cd00156">
    <property type="entry name" value="REC"/>
    <property type="match status" value="1"/>
</dbReference>
<feature type="domain" description="Response regulatory" evidence="11">
    <location>
        <begin position="884"/>
        <end position="1000"/>
    </location>
</feature>
<feature type="domain" description="Histidine kinase" evidence="10">
    <location>
        <begin position="501"/>
        <end position="719"/>
    </location>
</feature>
<evidence type="ECO:0000259" key="10">
    <source>
        <dbReference type="PROSITE" id="PS50109"/>
    </source>
</evidence>
<feature type="modified residue" description="4-aspartylphosphate" evidence="7">
    <location>
        <position position="933"/>
    </location>
</feature>
<dbReference type="Pfam" id="PF02518">
    <property type="entry name" value="HATPase_c"/>
    <property type="match status" value="1"/>
</dbReference>
<dbReference type="PANTHER" id="PTHR45339:SF1">
    <property type="entry name" value="HYBRID SIGNAL TRANSDUCTION HISTIDINE KINASE J"/>
    <property type="match status" value="1"/>
</dbReference>
<dbReference type="PANTHER" id="PTHR45339">
    <property type="entry name" value="HYBRID SIGNAL TRANSDUCTION HISTIDINE KINASE J"/>
    <property type="match status" value="1"/>
</dbReference>
<feature type="region of interest" description="Disordered" evidence="8">
    <location>
        <begin position="431"/>
        <end position="452"/>
    </location>
</feature>
<dbReference type="EMBL" id="JACSQG010000002">
    <property type="protein sequence ID" value="MBD7976998.1"/>
    <property type="molecule type" value="Genomic_DNA"/>
</dbReference>
<feature type="transmembrane region" description="Helical" evidence="9">
    <location>
        <begin position="185"/>
        <end position="207"/>
    </location>
</feature>
<dbReference type="SMART" id="SM00388">
    <property type="entry name" value="HisKA"/>
    <property type="match status" value="1"/>
</dbReference>
<dbReference type="SMART" id="SM00387">
    <property type="entry name" value="HATPase_c"/>
    <property type="match status" value="1"/>
</dbReference>
<dbReference type="PRINTS" id="PR00344">
    <property type="entry name" value="BCTRLSENSOR"/>
</dbReference>
<dbReference type="SUPFAM" id="SSF47384">
    <property type="entry name" value="Homodimeric domain of signal transducing histidine kinase"/>
    <property type="match status" value="1"/>
</dbReference>
<keyword evidence="3 7" id="KW-0597">Phosphoprotein</keyword>
<feature type="domain" description="Response regulatory" evidence="11">
    <location>
        <begin position="762"/>
        <end position="875"/>
    </location>
</feature>
<dbReference type="CDD" id="cd00082">
    <property type="entry name" value="HisKA"/>
    <property type="match status" value="1"/>
</dbReference>
<dbReference type="Gene3D" id="3.30.565.10">
    <property type="entry name" value="Histidine kinase-like ATPase, C-terminal domain"/>
    <property type="match status" value="1"/>
</dbReference>
<dbReference type="InterPro" id="IPR036890">
    <property type="entry name" value="HATPase_C_sf"/>
</dbReference>
<keyword evidence="4" id="KW-0808">Transferase</keyword>
<dbReference type="InterPro" id="IPR011006">
    <property type="entry name" value="CheY-like_superfamily"/>
</dbReference>
<keyword evidence="9" id="KW-0812">Transmembrane</keyword>
<keyword evidence="9" id="KW-0472">Membrane</keyword>
<feature type="compositionally biased region" description="Polar residues" evidence="8">
    <location>
        <begin position="435"/>
        <end position="452"/>
    </location>
</feature>
<dbReference type="CDD" id="cd19410">
    <property type="entry name" value="HK9-like_sensor"/>
    <property type="match status" value="1"/>
</dbReference>
<evidence type="ECO:0000256" key="5">
    <source>
        <dbReference type="ARBA" id="ARBA00022777"/>
    </source>
</evidence>
<dbReference type="InterPro" id="IPR003018">
    <property type="entry name" value="GAF"/>
</dbReference>
<dbReference type="Pfam" id="PF13185">
    <property type="entry name" value="GAF_2"/>
    <property type="match status" value="1"/>
</dbReference>
<feature type="domain" description="Response regulatory" evidence="11">
    <location>
        <begin position="1030"/>
        <end position="1147"/>
    </location>
</feature>
<feature type="modified residue" description="4-aspartylphosphate" evidence="7">
    <location>
        <position position="1080"/>
    </location>
</feature>